<reference evidence="1" key="1">
    <citation type="submission" date="2008-01" db="EMBL/GenBank/DDBJ databases">
        <title>Complete sequence of chromosome of Caulobacter sp. K31.</title>
        <authorList>
            <consortium name="US DOE Joint Genome Institute"/>
            <person name="Copeland A."/>
            <person name="Lucas S."/>
            <person name="Lapidus A."/>
            <person name="Barry K."/>
            <person name="Glavina del Rio T."/>
            <person name="Dalin E."/>
            <person name="Tice H."/>
            <person name="Pitluck S."/>
            <person name="Bruce D."/>
            <person name="Goodwin L."/>
            <person name="Thompson L.S."/>
            <person name="Brettin T."/>
            <person name="Detter J.C."/>
            <person name="Han C."/>
            <person name="Schmutz J."/>
            <person name="Larimer F."/>
            <person name="Land M."/>
            <person name="Hauser L."/>
            <person name="Kyrpides N."/>
            <person name="Kim E."/>
            <person name="Stephens C."/>
            <person name="Richardson P."/>
        </authorList>
    </citation>
    <scope>NUCLEOTIDE SEQUENCE [LARGE SCALE GENOMIC DNA]</scope>
    <source>
        <strain evidence="1">K31</strain>
    </source>
</reference>
<organism evidence="1">
    <name type="scientific">Caulobacter sp. (strain K31)</name>
    <dbReference type="NCBI Taxonomy" id="366602"/>
    <lineage>
        <taxon>Bacteria</taxon>
        <taxon>Pseudomonadati</taxon>
        <taxon>Pseudomonadota</taxon>
        <taxon>Alphaproteobacteria</taxon>
        <taxon>Caulobacterales</taxon>
        <taxon>Caulobacteraceae</taxon>
        <taxon>Caulobacter</taxon>
    </lineage>
</organism>
<protein>
    <recommendedName>
        <fullName evidence="2">N-acetyltransferase domain-containing protein</fullName>
    </recommendedName>
</protein>
<dbReference type="EMBL" id="CP000927">
    <property type="protein sequence ID" value="ABZ71123.1"/>
    <property type="molecule type" value="Genomic_DNA"/>
</dbReference>
<dbReference type="eggNOG" id="ENOG503294C">
    <property type="taxonomic scope" value="Bacteria"/>
</dbReference>
<sequence length="210" mass="23764">MSTLLGTYLLEDRRTGKEVEATLWQTLEERHAKDFAGKWKPAFQARFEELKAAGGPMPEAIAGANLQDAHWRWEEKVARRQDDLSWESFAVEAEGVTQGLMFTHMGPLIRAREPSQRDQYLVDIDLLATAPWNRFGLVPKPQFKGVGRLLLAAAVSLSFSEEFAGRIGLHALPQAESWYRDVCGMTDLGVDDTNMRYFEMTEAQARAFIK</sequence>
<dbReference type="STRING" id="366602.Caul_1995"/>
<evidence type="ECO:0008006" key="2">
    <source>
        <dbReference type="Google" id="ProtNLM"/>
    </source>
</evidence>
<evidence type="ECO:0000313" key="1">
    <source>
        <dbReference type="EMBL" id="ABZ71123.1"/>
    </source>
</evidence>
<dbReference type="HOGENOM" id="CLU_107179_0_0_5"/>
<accession>B0T6Q8</accession>
<name>B0T6Q8_CAUSK</name>
<dbReference type="OrthoDB" id="6064764at2"/>
<proteinExistence type="predicted"/>
<dbReference type="KEGG" id="cak:Caul_1995"/>
<gene>
    <name evidence="1" type="ordered locus">Caul_1995</name>
</gene>
<dbReference type="AlphaFoldDB" id="B0T6Q8"/>